<feature type="compositionally biased region" description="Basic and acidic residues" evidence="1">
    <location>
        <begin position="243"/>
        <end position="256"/>
    </location>
</feature>
<dbReference type="RefSeq" id="WP_138425393.1">
    <property type="nucleotide sequence ID" value="NZ_CP010992.1"/>
</dbReference>
<reference evidence="2 3" key="2">
    <citation type="submission" date="2019-05" db="EMBL/GenBank/DDBJ databases">
        <authorList>
            <person name="Ravantti J.J."/>
        </authorList>
    </citation>
    <scope>NUCLEOTIDE SEQUENCE [LARGE SCALE GENOMIC DNA]</scope>
    <source>
        <strain evidence="2 3">B185</strain>
    </source>
</reference>
<dbReference type="Gene3D" id="1.10.530.10">
    <property type="match status" value="1"/>
</dbReference>
<dbReference type="Proteomes" id="UP000304840">
    <property type="component" value="Chromosome"/>
</dbReference>
<dbReference type="SUPFAM" id="SSF53955">
    <property type="entry name" value="Lysozyme-like"/>
    <property type="match status" value="1"/>
</dbReference>
<evidence type="ECO:0000313" key="2">
    <source>
        <dbReference type="EMBL" id="AMO20442.1"/>
    </source>
</evidence>
<evidence type="ECO:0008006" key="4">
    <source>
        <dbReference type="Google" id="ProtNLM"/>
    </source>
</evidence>
<gene>
    <name evidence="2" type="ORF">UN65_08915</name>
</gene>
<dbReference type="EMBL" id="CP010992">
    <property type="protein sequence ID" value="AMO20442.1"/>
    <property type="molecule type" value="Genomic_DNA"/>
</dbReference>
<dbReference type="AlphaFoldDB" id="A0AAI8CI85"/>
<organism evidence="2 3">
    <name type="scientific">Flavobacterium columnare</name>
    <dbReference type="NCBI Taxonomy" id="996"/>
    <lineage>
        <taxon>Bacteria</taxon>
        <taxon>Pseudomonadati</taxon>
        <taxon>Bacteroidota</taxon>
        <taxon>Flavobacteriia</taxon>
        <taxon>Flavobacteriales</taxon>
        <taxon>Flavobacteriaceae</taxon>
        <taxon>Flavobacterium</taxon>
    </lineage>
</organism>
<feature type="region of interest" description="Disordered" evidence="1">
    <location>
        <begin position="215"/>
        <end position="256"/>
    </location>
</feature>
<evidence type="ECO:0000313" key="3">
    <source>
        <dbReference type="Proteomes" id="UP000304840"/>
    </source>
</evidence>
<feature type="compositionally biased region" description="Polar residues" evidence="1">
    <location>
        <begin position="215"/>
        <end position="235"/>
    </location>
</feature>
<accession>A0AAI8CI85</accession>
<name>A0AAI8CI85_9FLAO</name>
<sequence>MKKGISAISGVTSPTVGEKYTYHISEWYPNTPISEREQAKVTWELFKKRSDGRFTTTHIKKKGDSSFTFGESSVGETYRLEGYLYQPEGGGLIITPKASKIPKICKVDLNYVDDSKGSVFSFTEKLRAKAHCINMFNKEVLFTLWEDDAKGSGHNTTNQLIDTKKAKVDLYGDAEVDFMLTKALMKKAMEGETDIRELEFYVTVEYYKTKKHTTSNVEIKNPSPTENKKPSQSTAIKKAKGYPAEHKPRSKKEEKGVFRSISETIDEIWDWAETQGTAQRDKPHTIEIPEGKSPAVIGKTKVEKKEEKKAVGKCPNCNKEITIAELRQIFSQADQITLTKVAATYNKYMKELGMNTCWNKAHFFAQARIESGAGLHVKNGENFNWYWEKLISEFSAFKTPEGKINAKQWGRVIMDRTDPKCVDVSKENKKKIANWAYSYKFKKGKELGNTQENDGWNFRGKGLLQLTGRKAYAYANTYTQKEGADIITNPDLVISDVSIAVLSSMAFWKWKDIGKLTKGKTNTKEICIQVGKDIDGNHSKKQKVFTESTSKVFKTDTCALGKHIKNDNSSTYDCAYKADSKTAYIDIIVPSNRKKEGLMVIFDNTGILFKCYALALGTGGEDRYTNGGYGNVPNGLWSTKLELNTPNTGVSFGNHGVIRLSPLAGDSLKASSRKGILIHCGHTMGDGKYGLTDNGPLMVTHGCIRVYNKYMPKITDIYEELTKNNKIIC</sequence>
<reference evidence="3" key="1">
    <citation type="submission" date="2016-03" db="EMBL/GenBank/DDBJ databases">
        <title>Flavobacterium columnare strain B185, complete genome.</title>
        <authorList>
            <person name="Sundberg L.-R."/>
            <person name="Papponen P."/>
            <person name="Laanto E."/>
        </authorList>
    </citation>
    <scope>NUCLEOTIDE SEQUENCE [LARGE SCALE GENOMIC DNA]</scope>
    <source>
        <strain evidence="3">B185</strain>
    </source>
</reference>
<dbReference type="InterPro" id="IPR023346">
    <property type="entry name" value="Lysozyme-like_dom_sf"/>
</dbReference>
<protein>
    <recommendedName>
        <fullName evidence="4">Glycoside hydrolase family 19 catalytic domain-containing protein</fullName>
    </recommendedName>
</protein>
<proteinExistence type="predicted"/>
<evidence type="ECO:0000256" key="1">
    <source>
        <dbReference type="SAM" id="MobiDB-lite"/>
    </source>
</evidence>